<evidence type="ECO:0000313" key="1">
    <source>
        <dbReference type="EMBL" id="PPK63050.1"/>
    </source>
</evidence>
<organism evidence="1 2">
    <name type="scientific">Malaciobacter marinus</name>
    <dbReference type="NCBI Taxonomy" id="505249"/>
    <lineage>
        <taxon>Bacteria</taxon>
        <taxon>Pseudomonadati</taxon>
        <taxon>Campylobacterota</taxon>
        <taxon>Epsilonproteobacteria</taxon>
        <taxon>Campylobacterales</taxon>
        <taxon>Arcobacteraceae</taxon>
        <taxon>Malaciobacter</taxon>
    </lineage>
</organism>
<accession>A0AB37A0E4</accession>
<evidence type="ECO:0000313" key="2">
    <source>
        <dbReference type="Proteomes" id="UP000239861"/>
    </source>
</evidence>
<dbReference type="Proteomes" id="UP000239861">
    <property type="component" value="Unassembled WGS sequence"/>
</dbReference>
<dbReference type="EMBL" id="PTIW01000001">
    <property type="protein sequence ID" value="PPK63050.1"/>
    <property type="molecule type" value="Genomic_DNA"/>
</dbReference>
<dbReference type="InterPro" id="IPR023214">
    <property type="entry name" value="HAD_sf"/>
</dbReference>
<dbReference type="Gene3D" id="3.40.50.1000">
    <property type="entry name" value="HAD superfamily/HAD-like"/>
    <property type="match status" value="1"/>
</dbReference>
<gene>
    <name evidence="1" type="ORF">B0F89_101251</name>
</gene>
<comment type="caution">
    <text evidence="1">The sequence shown here is derived from an EMBL/GenBank/DDBJ whole genome shotgun (WGS) entry which is preliminary data.</text>
</comment>
<protein>
    <submittedName>
        <fullName evidence="1">Soluble P-type ATPase</fullName>
    </submittedName>
</protein>
<dbReference type="RefSeq" id="WP_079580212.1">
    <property type="nucleotide sequence ID" value="NZ_FUYO01000039.1"/>
</dbReference>
<dbReference type="AlphaFoldDB" id="A0AB37A0E4"/>
<proteinExistence type="predicted"/>
<reference evidence="1 2" key="1">
    <citation type="submission" date="2018-02" db="EMBL/GenBank/DDBJ databases">
        <title>Subsurface microbial communities from deep shales in Ohio and West Virginia, USA.</title>
        <authorList>
            <person name="Wrighton K."/>
        </authorList>
    </citation>
    <scope>NUCLEOTIDE SEQUENCE [LARGE SCALE GENOMIC DNA]</scope>
    <source>
        <strain evidence="1 2">MARC-MIP3H16</strain>
    </source>
</reference>
<name>A0AB37A0E4_9BACT</name>
<dbReference type="SUPFAM" id="SSF56784">
    <property type="entry name" value="HAD-like"/>
    <property type="match status" value="1"/>
</dbReference>
<dbReference type="CDD" id="cd01427">
    <property type="entry name" value="HAD_like"/>
    <property type="match status" value="1"/>
</dbReference>
<sequence length="155" mass="17226">MKVNIPGKQEIEIENIVFDYNGTIAIDGKLIDGVKENINKLSNDFNFFVITADTYGSVEQELKSVNCKIIKIEKSSQDISKEKFIKELGSNTALCVGNGRNDKLMLKEAILGIAILQDEGICTQTLLNSDILVKSILDVFGFLNDKNRLIATLRN</sequence>
<dbReference type="InterPro" id="IPR036412">
    <property type="entry name" value="HAD-like_sf"/>
</dbReference>